<protein>
    <submittedName>
        <fullName evidence="4">Reverse transcriptase zinc-binding domain</fullName>
    </submittedName>
</protein>
<evidence type="ECO:0000256" key="1">
    <source>
        <dbReference type="SAM" id="MobiDB-lite"/>
    </source>
</evidence>
<dbReference type="GO" id="GO:0003964">
    <property type="term" value="F:RNA-directed DNA polymerase activity"/>
    <property type="evidence" value="ECO:0007669"/>
    <property type="project" value="UniProtKB-KW"/>
</dbReference>
<evidence type="ECO:0000313" key="4">
    <source>
        <dbReference type="EMBL" id="KAG7599999.1"/>
    </source>
</evidence>
<sequence>MRGTTEEDDGFTSFSDVLMLSDDVLSSGDVGEDGFRFTGNETSQVLSFGGGNQNDAELLFSQPSFSPASPLSSRNNAFAVDDKSCICNKKRTSSGDEHDRVCDPKPGKRCKRDQTKSSVGNVKDDKDTGGVNPTMKVKELRSNGLCLVPLAWTVHLANTNGADLWSSAILYGEATGQTINLDKSSITFGSKVTDLRKAEVKVCLGILNEGGAGTYLGLPECFSGSKVEMLGYIKDRLKAKLSGWFSRSLSLGGKEILLKSVALAMPVFAMSCFKLPKTTCDNLSSAMAAFWWSAFEDKRKIHWLSWDKLCLPKQLGGLGFRDIQLFNQSLLAKQAWRLIQFPDCIFSKFIKSRYFPNSDFLDACLGGRPSFGWRSIIYGRDLLKKGLIKNIGNGASICVWVDRWLDDDVDGLRAPWIKNTFINPDLRVKELIDERRRDWDLEKLNFHFIPEDVNRIRLIKPVVSVDDFWSWKFNKSGDYSVKSGFWLAMETYKTSFLHEASVQPSLNPLKEQVWKLQTDPKIKVFLWKVLSGALPVADLLSHRGMKIDDRCQSCGLQGESIGHALFSCSLSRQVWALSEFPAPPFGLESVSVFSMLHHLLINRNNLKWPPQLRKSFPWIIWRIWKNRNIFFFEGKRFSALDTVKKIKEDVEEWFLAQVIEDEERANQASRPVSSSESSQTISRLPWCPPISGWLKCNVGVSWSKRNRMAGCAWVLRDEKGLTMFHSRRAFSNILSKQDANLIGVLWAIDSMCSHKIDMVFFAMEDVVLLGAVLRPKAWPSFKFQRELILDTLRLIPNWRLIIESASANRGASLIAKSVTTDGRVHSFVASGYPSWLSGVFCDERV</sequence>
<organism evidence="4 5">
    <name type="scientific">Arabidopsis suecica</name>
    <name type="common">Swedish thale-cress</name>
    <name type="synonym">Cardaminopsis suecica</name>
    <dbReference type="NCBI Taxonomy" id="45249"/>
    <lineage>
        <taxon>Eukaryota</taxon>
        <taxon>Viridiplantae</taxon>
        <taxon>Streptophyta</taxon>
        <taxon>Embryophyta</taxon>
        <taxon>Tracheophyta</taxon>
        <taxon>Spermatophyta</taxon>
        <taxon>Magnoliopsida</taxon>
        <taxon>eudicotyledons</taxon>
        <taxon>Gunneridae</taxon>
        <taxon>Pentapetalae</taxon>
        <taxon>rosids</taxon>
        <taxon>malvids</taxon>
        <taxon>Brassicales</taxon>
        <taxon>Brassicaceae</taxon>
        <taxon>Camelineae</taxon>
        <taxon>Arabidopsis</taxon>
    </lineage>
</organism>
<keyword evidence="4" id="KW-0695">RNA-directed DNA polymerase</keyword>
<keyword evidence="4" id="KW-0548">Nucleotidyltransferase</keyword>
<dbReference type="PANTHER" id="PTHR33116">
    <property type="entry name" value="REVERSE TRANSCRIPTASE ZINC-BINDING DOMAIN-CONTAINING PROTEIN-RELATED-RELATED"/>
    <property type="match status" value="1"/>
</dbReference>
<dbReference type="Pfam" id="PF13456">
    <property type="entry name" value="RVT_3"/>
    <property type="match status" value="1"/>
</dbReference>
<evidence type="ECO:0000259" key="2">
    <source>
        <dbReference type="Pfam" id="PF13456"/>
    </source>
</evidence>
<comment type="caution">
    <text evidence="4">The sequence shown here is derived from an EMBL/GenBank/DDBJ whole genome shotgun (WGS) entry which is preliminary data.</text>
</comment>
<feature type="region of interest" description="Disordered" evidence="1">
    <location>
        <begin position="91"/>
        <end position="133"/>
    </location>
</feature>
<dbReference type="PANTHER" id="PTHR33116:SF86">
    <property type="entry name" value="REVERSE TRANSCRIPTASE DOMAIN-CONTAINING PROTEIN"/>
    <property type="match status" value="1"/>
</dbReference>
<name>A0A8T2CKC9_ARASU</name>
<dbReference type="OrthoDB" id="1110547at2759"/>
<dbReference type="Proteomes" id="UP000694251">
    <property type="component" value="Chromosome 6"/>
</dbReference>
<dbReference type="InterPro" id="IPR002156">
    <property type="entry name" value="RNaseH_domain"/>
</dbReference>
<dbReference type="GO" id="GO:0003676">
    <property type="term" value="F:nucleic acid binding"/>
    <property type="evidence" value="ECO:0007669"/>
    <property type="project" value="InterPro"/>
</dbReference>
<dbReference type="GO" id="GO:0004523">
    <property type="term" value="F:RNA-DNA hybrid ribonuclease activity"/>
    <property type="evidence" value="ECO:0007669"/>
    <property type="project" value="InterPro"/>
</dbReference>
<feature type="domain" description="RNase H type-1" evidence="2">
    <location>
        <begin position="697"/>
        <end position="762"/>
    </location>
</feature>
<keyword evidence="5" id="KW-1185">Reference proteome</keyword>
<evidence type="ECO:0000313" key="5">
    <source>
        <dbReference type="Proteomes" id="UP000694251"/>
    </source>
</evidence>
<gene>
    <name evidence="4" type="ORF">ISN44_As06g041540</name>
</gene>
<dbReference type="AlphaFoldDB" id="A0A8T2CKC9"/>
<dbReference type="InterPro" id="IPR026960">
    <property type="entry name" value="RVT-Znf"/>
</dbReference>
<proteinExistence type="predicted"/>
<evidence type="ECO:0000259" key="3">
    <source>
        <dbReference type="Pfam" id="PF13966"/>
    </source>
</evidence>
<dbReference type="Pfam" id="PF13966">
    <property type="entry name" value="zf-RVT"/>
    <property type="match status" value="1"/>
</dbReference>
<reference evidence="4 5" key="1">
    <citation type="submission" date="2020-12" db="EMBL/GenBank/DDBJ databases">
        <title>Concerted genomic and epigenomic changes stabilize Arabidopsis allopolyploids.</title>
        <authorList>
            <person name="Chen Z."/>
        </authorList>
    </citation>
    <scope>NUCLEOTIDE SEQUENCE [LARGE SCALE GENOMIC DNA]</scope>
    <source>
        <strain evidence="4">As9502</strain>
        <tissue evidence="4">Leaf</tissue>
    </source>
</reference>
<accession>A0A8T2CKC9</accession>
<keyword evidence="4" id="KW-0808">Transferase</keyword>
<feature type="domain" description="Reverse transcriptase zinc-binding" evidence="3">
    <location>
        <begin position="507"/>
        <end position="575"/>
    </location>
</feature>
<dbReference type="EMBL" id="JAEFBJ010000006">
    <property type="protein sequence ID" value="KAG7599999.1"/>
    <property type="molecule type" value="Genomic_DNA"/>
</dbReference>
<feature type="compositionally biased region" description="Basic and acidic residues" evidence="1">
    <location>
        <begin position="93"/>
        <end position="106"/>
    </location>
</feature>